<keyword evidence="2" id="KW-1185">Reference proteome</keyword>
<organism evidence="1 2">
    <name type="scientific">Lepagella muris</name>
    <dbReference type="NCBI Taxonomy" id="3032870"/>
    <lineage>
        <taxon>Bacteria</taxon>
        <taxon>Pseudomonadati</taxon>
        <taxon>Bacteroidota</taxon>
        <taxon>Bacteroidia</taxon>
        <taxon>Bacteroidales</taxon>
        <taxon>Muribaculaceae</taxon>
        <taxon>Lepagella</taxon>
    </lineage>
</organism>
<comment type="caution">
    <text evidence="1">The sequence shown here is derived from an EMBL/GenBank/DDBJ whole genome shotgun (WGS) entry which is preliminary data.</text>
</comment>
<reference evidence="1" key="1">
    <citation type="submission" date="2019-04" db="EMBL/GenBank/DDBJ databases">
        <title>Microbes associate with the intestines of laboratory mice.</title>
        <authorList>
            <person name="Navarre W."/>
            <person name="Wong E."/>
            <person name="Huang K."/>
            <person name="Tropini C."/>
            <person name="Ng K."/>
            <person name="Yu B."/>
        </authorList>
    </citation>
    <scope>NUCLEOTIDE SEQUENCE</scope>
    <source>
        <strain evidence="1">NM04_E33</strain>
    </source>
</reference>
<name>A0AC61RCU0_9BACT</name>
<evidence type="ECO:0000313" key="1">
    <source>
        <dbReference type="EMBL" id="TGY77880.1"/>
    </source>
</evidence>
<sequence length="85" mass="9680">MAAKDYVFVESGLGTIYLAKKTKTPNLMSQDRRVVTDDEIIGLFEHYLKRWCEENNTTHLGITDQNGNEIFRAILTKNNNASNSD</sequence>
<dbReference type="EMBL" id="SRYB01000019">
    <property type="protein sequence ID" value="TGY77880.1"/>
    <property type="molecule type" value="Genomic_DNA"/>
</dbReference>
<evidence type="ECO:0000313" key="2">
    <source>
        <dbReference type="Proteomes" id="UP000306319"/>
    </source>
</evidence>
<dbReference type="Proteomes" id="UP000306319">
    <property type="component" value="Unassembled WGS sequence"/>
</dbReference>
<accession>A0AC61RCU0</accession>
<proteinExistence type="predicted"/>
<protein>
    <submittedName>
        <fullName evidence="1">Uncharacterized protein</fullName>
    </submittedName>
</protein>
<gene>
    <name evidence="1" type="ORF">E5331_12825</name>
</gene>